<comment type="caution">
    <text evidence="5">The sequence shown here is derived from an EMBL/GenBank/DDBJ whole genome shotgun (WGS) entry which is preliminary data.</text>
</comment>
<dbReference type="PROSITE" id="PS51257">
    <property type="entry name" value="PROKAR_LIPOPROTEIN"/>
    <property type="match status" value="1"/>
</dbReference>
<feature type="chain" id="PRO_5039015326" evidence="3">
    <location>
        <begin position="23"/>
        <end position="361"/>
    </location>
</feature>
<accession>A0A417YIH7</accession>
<dbReference type="InterPro" id="IPR025997">
    <property type="entry name" value="SBP_2_dom"/>
</dbReference>
<name>A0A417YIH7_9BACI</name>
<keyword evidence="2 3" id="KW-0732">Signal</keyword>
<evidence type="ECO:0000256" key="1">
    <source>
        <dbReference type="ARBA" id="ARBA00004196"/>
    </source>
</evidence>
<dbReference type="Proteomes" id="UP000284416">
    <property type="component" value="Unassembled WGS sequence"/>
</dbReference>
<feature type="domain" description="Periplasmic binding protein" evidence="4">
    <location>
        <begin position="53"/>
        <end position="311"/>
    </location>
</feature>
<evidence type="ECO:0000313" key="5">
    <source>
        <dbReference type="EMBL" id="RHW32813.1"/>
    </source>
</evidence>
<reference evidence="5 6" key="1">
    <citation type="journal article" date="2017" name="Int. J. Syst. Evol. Microbiol.">
        <title>Bacillus notoginsengisoli sp. nov., a novel bacterium isolated from the rhizosphere of Panax notoginseng.</title>
        <authorList>
            <person name="Zhang M.Y."/>
            <person name="Cheng J."/>
            <person name="Cai Y."/>
            <person name="Zhang T.Y."/>
            <person name="Wu Y.Y."/>
            <person name="Manikprabhu D."/>
            <person name="Li W.J."/>
            <person name="Zhang Y.X."/>
        </authorList>
    </citation>
    <scope>NUCLEOTIDE SEQUENCE [LARGE SCALE GENOMIC DNA]</scope>
    <source>
        <strain evidence="5 6">JCM 30743</strain>
    </source>
</reference>
<dbReference type="PANTHER" id="PTHR30036">
    <property type="entry name" value="D-XYLOSE-BINDING PERIPLASMIC PROTEIN"/>
    <property type="match status" value="1"/>
</dbReference>
<dbReference type="Gene3D" id="3.40.50.2300">
    <property type="match status" value="2"/>
</dbReference>
<dbReference type="AlphaFoldDB" id="A0A417YIH7"/>
<dbReference type="GO" id="GO:0030288">
    <property type="term" value="C:outer membrane-bounded periplasmic space"/>
    <property type="evidence" value="ECO:0007669"/>
    <property type="project" value="TreeGrafter"/>
</dbReference>
<sequence length="361" mass="39551">MRDKWRKKIVLYLFLIFIFALTACTTNSTTKEIDGEPKVKTKTNRNKGKKITIGFSMDTLREERWLRDRDYLVAKGEELGAEVFVEAAEGDDALQIAQAEALISQGVDVLIVVPHNADAAAAIVEKAHVAGIKVIAYDRLITNSDIDLYISFDSILIGELQAKTVVAQAPKGKYVLIEGADTDYTAHLYKQGQLNVLQPLIDRGEIEIVYEQWTDDWNPAVALANVERALKVNNNQIDAIIAANDAIAGVAIQALEKQNLAGKIPVSGLDAELAGCQRIVEGTQLMTIYTSIKDMADTAAEAAVKIAKGEKITTNSTENNGKINVPTILLEPVVVTKETIDETVIAQGFHKKEDVYKSVKE</sequence>
<evidence type="ECO:0000259" key="4">
    <source>
        <dbReference type="Pfam" id="PF13407"/>
    </source>
</evidence>
<protein>
    <submittedName>
        <fullName evidence="5">D-xylose transporter subunit XylF</fullName>
    </submittedName>
</protein>
<feature type="signal peptide" evidence="3">
    <location>
        <begin position="1"/>
        <end position="22"/>
    </location>
</feature>
<organism evidence="5 6">
    <name type="scientific">Neobacillus notoginsengisoli</name>
    <dbReference type="NCBI Taxonomy" id="1578198"/>
    <lineage>
        <taxon>Bacteria</taxon>
        <taxon>Bacillati</taxon>
        <taxon>Bacillota</taxon>
        <taxon>Bacilli</taxon>
        <taxon>Bacillales</taxon>
        <taxon>Bacillaceae</taxon>
        <taxon>Neobacillus</taxon>
    </lineage>
</organism>
<keyword evidence="6" id="KW-1185">Reference proteome</keyword>
<dbReference type="Pfam" id="PF13407">
    <property type="entry name" value="Peripla_BP_4"/>
    <property type="match status" value="1"/>
</dbReference>
<dbReference type="InterPro" id="IPR050555">
    <property type="entry name" value="Bact_Solute-Bind_Prot2"/>
</dbReference>
<comment type="subcellular location">
    <subcellularLocation>
        <location evidence="1">Cell envelope</location>
    </subcellularLocation>
</comment>
<dbReference type="PANTHER" id="PTHR30036:SF1">
    <property type="entry name" value="D-XYLOSE-BINDING PERIPLASMIC PROTEIN"/>
    <property type="match status" value="1"/>
</dbReference>
<dbReference type="SUPFAM" id="SSF53822">
    <property type="entry name" value="Periplasmic binding protein-like I"/>
    <property type="match status" value="1"/>
</dbReference>
<evidence type="ECO:0000256" key="2">
    <source>
        <dbReference type="ARBA" id="ARBA00022729"/>
    </source>
</evidence>
<dbReference type="InterPro" id="IPR028082">
    <property type="entry name" value="Peripla_BP_I"/>
</dbReference>
<dbReference type="GO" id="GO:0030246">
    <property type="term" value="F:carbohydrate binding"/>
    <property type="evidence" value="ECO:0007669"/>
    <property type="project" value="TreeGrafter"/>
</dbReference>
<dbReference type="EMBL" id="QWEG01000018">
    <property type="protein sequence ID" value="RHW32813.1"/>
    <property type="molecule type" value="Genomic_DNA"/>
</dbReference>
<evidence type="ECO:0000313" key="6">
    <source>
        <dbReference type="Proteomes" id="UP000284416"/>
    </source>
</evidence>
<dbReference type="OrthoDB" id="9769193at2"/>
<gene>
    <name evidence="5" type="primary">xylF</name>
    <name evidence="5" type="ORF">D1B31_20920</name>
</gene>
<dbReference type="RefSeq" id="WP_118924109.1">
    <property type="nucleotide sequence ID" value="NZ_QWEG01000018.1"/>
</dbReference>
<evidence type="ECO:0000256" key="3">
    <source>
        <dbReference type="SAM" id="SignalP"/>
    </source>
</evidence>
<proteinExistence type="predicted"/>
<dbReference type="CDD" id="cd19991">
    <property type="entry name" value="PBP1_ABC_xylose_binding"/>
    <property type="match status" value="1"/>
</dbReference>